<dbReference type="AlphaFoldDB" id="A0A4Y2KAA5"/>
<name>A0A4Y2KAA5_ARAVE</name>
<dbReference type="Proteomes" id="UP000499080">
    <property type="component" value="Unassembled WGS sequence"/>
</dbReference>
<comment type="caution">
    <text evidence="1">The sequence shown here is derived from an EMBL/GenBank/DDBJ whole genome shotgun (WGS) entry which is preliminary data.</text>
</comment>
<accession>A0A4Y2KAA5</accession>
<dbReference type="EMBL" id="BGPR01113862">
    <property type="protein sequence ID" value="GBM99271.1"/>
    <property type="molecule type" value="Genomic_DNA"/>
</dbReference>
<protein>
    <submittedName>
        <fullName evidence="1">Uncharacterized protein</fullName>
    </submittedName>
</protein>
<gene>
    <name evidence="1" type="ORF">AVEN_265935_1</name>
</gene>
<organism evidence="1 2">
    <name type="scientific">Araneus ventricosus</name>
    <name type="common">Orbweaver spider</name>
    <name type="synonym">Epeira ventricosa</name>
    <dbReference type="NCBI Taxonomy" id="182803"/>
    <lineage>
        <taxon>Eukaryota</taxon>
        <taxon>Metazoa</taxon>
        <taxon>Ecdysozoa</taxon>
        <taxon>Arthropoda</taxon>
        <taxon>Chelicerata</taxon>
        <taxon>Arachnida</taxon>
        <taxon>Araneae</taxon>
        <taxon>Araneomorphae</taxon>
        <taxon>Entelegynae</taxon>
        <taxon>Araneoidea</taxon>
        <taxon>Araneidae</taxon>
        <taxon>Araneus</taxon>
    </lineage>
</organism>
<evidence type="ECO:0000313" key="1">
    <source>
        <dbReference type="EMBL" id="GBM99271.1"/>
    </source>
</evidence>
<keyword evidence="2" id="KW-1185">Reference proteome</keyword>
<proteinExistence type="predicted"/>
<evidence type="ECO:0000313" key="2">
    <source>
        <dbReference type="Proteomes" id="UP000499080"/>
    </source>
</evidence>
<sequence length="101" mass="11189">MNSVEGTNILNADDTSVKKLLHQSGMLVKDIIMKSEGKTFVCERSSEANGCISLEDDPVQETGNIGSSSDSNLYKHIQLLVQRRSFTLVKYVEDHFPKSAI</sequence>
<reference evidence="1 2" key="1">
    <citation type="journal article" date="2019" name="Sci. Rep.">
        <title>Orb-weaving spider Araneus ventricosus genome elucidates the spidroin gene catalogue.</title>
        <authorList>
            <person name="Kono N."/>
            <person name="Nakamura H."/>
            <person name="Ohtoshi R."/>
            <person name="Moran D.A.P."/>
            <person name="Shinohara A."/>
            <person name="Yoshida Y."/>
            <person name="Fujiwara M."/>
            <person name="Mori M."/>
            <person name="Tomita M."/>
            <person name="Arakawa K."/>
        </authorList>
    </citation>
    <scope>NUCLEOTIDE SEQUENCE [LARGE SCALE GENOMIC DNA]</scope>
</reference>